<reference evidence="1 2" key="1">
    <citation type="submission" date="2021-06" db="EMBL/GenBank/DDBJ databases">
        <title>Caerostris darwini draft genome.</title>
        <authorList>
            <person name="Kono N."/>
            <person name="Arakawa K."/>
        </authorList>
    </citation>
    <scope>NUCLEOTIDE SEQUENCE [LARGE SCALE GENOMIC DNA]</scope>
</reference>
<sequence>MEWTALSSVVIGYLLQGGRRSCEGDGSAPLSLEIIYKLVGVLWSISEKLYMEGEAHRPFACVNMPESSVTCEAFRPVIGHRGFGSPLRF</sequence>
<gene>
    <name evidence="1" type="ORF">CDAR_99051</name>
</gene>
<name>A0AAV4Q4Y1_9ARAC</name>
<evidence type="ECO:0000313" key="2">
    <source>
        <dbReference type="Proteomes" id="UP001054837"/>
    </source>
</evidence>
<evidence type="ECO:0000313" key="1">
    <source>
        <dbReference type="EMBL" id="GIY03242.1"/>
    </source>
</evidence>
<accession>A0AAV4Q4Y1</accession>
<dbReference type="Proteomes" id="UP001054837">
    <property type="component" value="Unassembled WGS sequence"/>
</dbReference>
<dbReference type="EMBL" id="BPLQ01003787">
    <property type="protein sequence ID" value="GIY03242.1"/>
    <property type="molecule type" value="Genomic_DNA"/>
</dbReference>
<keyword evidence="2" id="KW-1185">Reference proteome</keyword>
<comment type="caution">
    <text evidence="1">The sequence shown here is derived from an EMBL/GenBank/DDBJ whole genome shotgun (WGS) entry which is preliminary data.</text>
</comment>
<proteinExistence type="predicted"/>
<organism evidence="1 2">
    <name type="scientific">Caerostris darwini</name>
    <dbReference type="NCBI Taxonomy" id="1538125"/>
    <lineage>
        <taxon>Eukaryota</taxon>
        <taxon>Metazoa</taxon>
        <taxon>Ecdysozoa</taxon>
        <taxon>Arthropoda</taxon>
        <taxon>Chelicerata</taxon>
        <taxon>Arachnida</taxon>
        <taxon>Araneae</taxon>
        <taxon>Araneomorphae</taxon>
        <taxon>Entelegynae</taxon>
        <taxon>Araneoidea</taxon>
        <taxon>Araneidae</taxon>
        <taxon>Caerostris</taxon>
    </lineage>
</organism>
<dbReference type="AlphaFoldDB" id="A0AAV4Q4Y1"/>
<protein>
    <recommendedName>
        <fullName evidence="3">Secreted protein</fullName>
    </recommendedName>
</protein>
<evidence type="ECO:0008006" key="3">
    <source>
        <dbReference type="Google" id="ProtNLM"/>
    </source>
</evidence>